<gene>
    <name evidence="2" type="ORF">UR23_C0042G0007</name>
</gene>
<evidence type="ECO:0000256" key="1">
    <source>
        <dbReference type="SAM" id="Phobius"/>
    </source>
</evidence>
<keyword evidence="1" id="KW-1133">Transmembrane helix</keyword>
<comment type="caution">
    <text evidence="2">The sequence shown here is derived from an EMBL/GenBank/DDBJ whole genome shotgun (WGS) entry which is preliminary data.</text>
</comment>
<keyword evidence="1" id="KW-0472">Membrane</keyword>
<keyword evidence="1" id="KW-0812">Transmembrane</keyword>
<evidence type="ECO:0000313" key="2">
    <source>
        <dbReference type="EMBL" id="KKP33500.1"/>
    </source>
</evidence>
<reference evidence="2 3" key="1">
    <citation type="journal article" date="2015" name="Nature">
        <title>rRNA introns, odd ribosomes, and small enigmatic genomes across a large radiation of phyla.</title>
        <authorList>
            <person name="Brown C.T."/>
            <person name="Hug L.A."/>
            <person name="Thomas B.C."/>
            <person name="Sharon I."/>
            <person name="Castelle C.J."/>
            <person name="Singh A."/>
            <person name="Wilkins M.J."/>
            <person name="Williams K.H."/>
            <person name="Banfield J.F."/>
        </authorList>
    </citation>
    <scope>NUCLEOTIDE SEQUENCE [LARGE SCALE GENOMIC DNA]</scope>
</reference>
<feature type="transmembrane region" description="Helical" evidence="1">
    <location>
        <begin position="573"/>
        <end position="595"/>
    </location>
</feature>
<dbReference type="Proteomes" id="UP000034349">
    <property type="component" value="Unassembled WGS sequence"/>
</dbReference>
<accession>A0A0G0B3U1</accession>
<proteinExistence type="predicted"/>
<dbReference type="EMBL" id="LBOK01000042">
    <property type="protein sequence ID" value="KKP33500.1"/>
    <property type="molecule type" value="Genomic_DNA"/>
</dbReference>
<sequence>MSVINQKEYSLGNEVKKGELLAELINETYFHFCNYLKVGKKKRRDGELIPWSVEFINTDQKSVGENILEVRYSDKFIEKYNLKVSPTDPPIFRFYVSKYDSNSYHKLKNPVTRVEINTISDSDTEKSLKDDTEISLYDHWRLLFENDKAIVAKKPRGFFIGDSMINHLFGIVNDKTKSEETKAFKFNQYTDIAQERKKLYKTVGVVAGTVIALKYAKDIAAVNTATEYLSKNSVLFDARQYLIINEDIPPGIENVPSKNHEFKFASEVLQSALDIYHEWQREKGLPEPYFRKSKTYFEFDDSKFLNQVFQKGVSGYKDFIVKLFSPSDNPYFKNGFDKYLKLRESFFYNLGEQFTSRFESANEFGNNPIYFSNEPVKDALGLLLFNPGSPIIGRICESMGITSYQDIWSIIDKHEGSDWEQRTSDIMKMLRKEINSVWSWVDEQVKKQGKPIKLDLFLAYLIYRNNGDITGSLWDAAVLTKLASRNDPETFKFYDFFKISKDDPRPGKSTDLLLTRLTDPFAPRLSANWVNKNSRDDRLFAYSQSPQPDPLSSSQSSNKNYKPFDRYCAAGDIYHGIGIIALATVTGPSVVQALVMKEKFGNKKYSIKTVGSNEHGAEKNVADLLVAYDIPNVRKILDKYEVI</sequence>
<dbReference type="AlphaFoldDB" id="A0A0G0B3U1"/>
<protein>
    <submittedName>
        <fullName evidence="2">Uncharacterized protein</fullName>
    </submittedName>
</protein>
<evidence type="ECO:0000313" key="3">
    <source>
        <dbReference type="Proteomes" id="UP000034349"/>
    </source>
</evidence>
<name>A0A0G0B3U1_9BACT</name>
<organism evidence="2 3">
    <name type="scientific">Candidatus Roizmanbacteria bacterium GW2011_GWA2_32_13</name>
    <dbReference type="NCBI Taxonomy" id="1618475"/>
    <lineage>
        <taxon>Bacteria</taxon>
        <taxon>Candidatus Roizmaniibacteriota</taxon>
    </lineage>
</organism>